<evidence type="ECO:0000256" key="6">
    <source>
        <dbReference type="SAM" id="SignalP"/>
    </source>
</evidence>
<name>A0A2N5J925_9BIFI</name>
<dbReference type="SMART" id="SM00060">
    <property type="entry name" value="FN3"/>
    <property type="match status" value="3"/>
</dbReference>
<evidence type="ECO:0000256" key="5">
    <source>
        <dbReference type="SAM" id="Phobius"/>
    </source>
</evidence>
<feature type="region of interest" description="Disordered" evidence="4">
    <location>
        <begin position="844"/>
        <end position="906"/>
    </location>
</feature>
<dbReference type="RefSeq" id="WP_165782791.1">
    <property type="nucleotide sequence ID" value="NZ_NMWU01000025.1"/>
</dbReference>
<dbReference type="GO" id="GO:0000272">
    <property type="term" value="P:polysaccharide catabolic process"/>
    <property type="evidence" value="ECO:0007669"/>
    <property type="project" value="UniProtKB-KW"/>
</dbReference>
<feature type="transmembrane region" description="Helical" evidence="5">
    <location>
        <begin position="921"/>
        <end position="942"/>
    </location>
</feature>
<keyword evidence="3" id="KW-0624">Polysaccharide degradation</keyword>
<keyword evidence="5" id="KW-0812">Transmembrane</keyword>
<dbReference type="PROSITE" id="PS50853">
    <property type="entry name" value="FN3"/>
    <property type="match status" value="3"/>
</dbReference>
<dbReference type="Pfam" id="PF00041">
    <property type="entry name" value="fn3"/>
    <property type="match status" value="3"/>
</dbReference>
<dbReference type="InterPro" id="IPR036116">
    <property type="entry name" value="FN3_sf"/>
</dbReference>
<evidence type="ECO:0000256" key="2">
    <source>
        <dbReference type="ARBA" id="ARBA00023295"/>
    </source>
</evidence>
<feature type="domain" description="Fibronectin type-III" evidence="7">
    <location>
        <begin position="540"/>
        <end position="641"/>
    </location>
</feature>
<dbReference type="Gene3D" id="2.60.40.10">
    <property type="entry name" value="Immunoglobulins"/>
    <property type="match status" value="3"/>
</dbReference>
<feature type="chain" id="PRO_5014950476" evidence="6">
    <location>
        <begin position="37"/>
        <end position="948"/>
    </location>
</feature>
<accession>A0A2N5J925</accession>
<proteinExistence type="predicted"/>
<evidence type="ECO:0000256" key="1">
    <source>
        <dbReference type="ARBA" id="ARBA00022737"/>
    </source>
</evidence>
<dbReference type="GO" id="GO:0016798">
    <property type="term" value="F:hydrolase activity, acting on glycosyl bonds"/>
    <property type="evidence" value="ECO:0007669"/>
    <property type="project" value="UniProtKB-KW"/>
</dbReference>
<feature type="compositionally biased region" description="Low complexity" evidence="4">
    <location>
        <begin position="844"/>
        <end position="854"/>
    </location>
</feature>
<dbReference type="AlphaFoldDB" id="A0A2N5J925"/>
<dbReference type="Gene3D" id="2.60.40.1080">
    <property type="match status" value="1"/>
</dbReference>
<dbReference type="CDD" id="cd00063">
    <property type="entry name" value="FN3"/>
    <property type="match status" value="2"/>
</dbReference>
<dbReference type="SUPFAM" id="SSF49265">
    <property type="entry name" value="Fibronectin type III"/>
    <property type="match status" value="2"/>
</dbReference>
<feature type="signal peptide" evidence="6">
    <location>
        <begin position="1"/>
        <end position="36"/>
    </location>
</feature>
<protein>
    <submittedName>
        <fullName evidence="8">Fibronectin type III domain-containing protein</fullName>
    </submittedName>
</protein>
<gene>
    <name evidence="8" type="ORF">Uis1B_1430</name>
</gene>
<evidence type="ECO:0000256" key="3">
    <source>
        <dbReference type="ARBA" id="ARBA00023326"/>
    </source>
</evidence>
<dbReference type="PANTHER" id="PTHR46708:SF2">
    <property type="entry name" value="FIBRONECTIN TYPE-III DOMAIN-CONTAINING PROTEIN"/>
    <property type="match status" value="1"/>
</dbReference>
<evidence type="ECO:0000256" key="4">
    <source>
        <dbReference type="SAM" id="MobiDB-lite"/>
    </source>
</evidence>
<dbReference type="InterPro" id="IPR003961">
    <property type="entry name" value="FN3_dom"/>
</dbReference>
<keyword evidence="9" id="KW-1185">Reference proteome</keyword>
<dbReference type="InterPro" id="IPR013783">
    <property type="entry name" value="Ig-like_fold"/>
</dbReference>
<comment type="caution">
    <text evidence="8">The sequence shown here is derived from an EMBL/GenBank/DDBJ whole genome shotgun (WGS) entry which is preliminary data.</text>
</comment>
<evidence type="ECO:0000259" key="7">
    <source>
        <dbReference type="PROSITE" id="PS50853"/>
    </source>
</evidence>
<feature type="domain" description="Fibronectin type-III" evidence="7">
    <location>
        <begin position="313"/>
        <end position="411"/>
    </location>
</feature>
<reference evidence="8 9" key="1">
    <citation type="submission" date="2017-07" db="EMBL/GenBank/DDBJ databases">
        <title>Bifidobacterium novel species.</title>
        <authorList>
            <person name="Lugli G.A."/>
            <person name="Milani C."/>
            <person name="Duranti S."/>
            <person name="Mangifesta M."/>
        </authorList>
    </citation>
    <scope>NUCLEOTIDE SEQUENCE [LARGE SCALE GENOMIC DNA]</scope>
    <source>
        <strain evidence="9">Uis1B</strain>
    </source>
</reference>
<dbReference type="Proteomes" id="UP000235050">
    <property type="component" value="Unassembled WGS sequence"/>
</dbReference>
<dbReference type="EMBL" id="NMWU01000025">
    <property type="protein sequence ID" value="PLS30718.1"/>
    <property type="molecule type" value="Genomic_DNA"/>
</dbReference>
<keyword evidence="3" id="KW-0119">Carbohydrate metabolism</keyword>
<evidence type="ECO:0000313" key="9">
    <source>
        <dbReference type="Proteomes" id="UP000235050"/>
    </source>
</evidence>
<organism evidence="8 9">
    <name type="scientific">Bifidobacterium margollesii</name>
    <dbReference type="NCBI Taxonomy" id="2020964"/>
    <lineage>
        <taxon>Bacteria</taxon>
        <taxon>Bacillati</taxon>
        <taxon>Actinomycetota</taxon>
        <taxon>Actinomycetes</taxon>
        <taxon>Bifidobacteriales</taxon>
        <taxon>Bifidobacteriaceae</taxon>
        <taxon>Bifidobacterium</taxon>
    </lineage>
</organism>
<sequence>MKGTAVFSNNKRMAAFASIAALAMLGTGLVAPAASAAETTDSTVSDASLSWGLSKMATGGSWVGGCNFLSAGKAGKVDAGKTSMGVWTTQTPQPGYQSADGNVSIKAPDASGKLTVTPTWDTKCLTPTGAQASAYVGGNGTSTDATVNFSKGVGTVNAKTNTADIKWTGSFTVAFYGGMTYWFASDPELKVNADGTATLTADLGGYASDRNNPGSLTDIPVAKDQTIAQLKNVKVTDNGFTVTPEYDSIKTTEVPGGGSWPQDFVSFQDKTGQSSYWYNSGTSDANAKAKSPTPITVAYTAKAPEPVVNVPGAPAKPTATAVNGGMADPYQVKIDWKAPADNGGSAITGYTVTLTPSTGKAVTKDVDANTTSVTFGKLTTPSVSYTATVVAKNIKGSSQSSAASNAVVANADPTSTPAITATPTENIDPSKSNTFTVSGTGFTGGAAAYGTYAFVIDSSLWKPGQTFELSYARKVAGVSWVKPAQITDGKFTATVDVAAGKLEYGKTYVVGTVAAHQLAPTDRRLDAAQAITLKAQIPTAPSDVTIAKSGESNATVSWKAPAAAANDSKVAKYTVVVSDKSGKQIATKDVAAVADQQGYVVTFDDVAKPATTLTATVTAVDAKGQQSAAVKAASELVTPAVAPSAPNGVTITAGVHELTAGWTAPYDGGSAITGYTVTLTDKDGKTSTVTVKAPVTQTTFKDLDPTSEYTVSVAAVNAVGTGEAATSAATKPQAIKPTLSFADADKKAITSLTLNAAETKIVYAVVQGELTGDVTVNWESSDTNVVAFPTQDADAENTEQTAVGYDEQSLIAGEAGTAQVTITATVDGTELSTVLPVTVKAAASNNGGNSNNGGSQNGGQNNGQSGTTSSGSQSNAGGTTTNGTATSSGTTNGSGTATSGKTGSASATAAKAGTLSKTGSAVMGIAAVTVLLAAGAGVAFALRRRVMR</sequence>
<keyword evidence="2" id="KW-0326">Glycosidase</keyword>
<dbReference type="InterPro" id="IPR050991">
    <property type="entry name" value="ECM_Regulatory_Proteins"/>
</dbReference>
<keyword evidence="5" id="KW-1133">Transmembrane helix</keyword>
<keyword evidence="1" id="KW-0677">Repeat</keyword>
<keyword evidence="6" id="KW-0732">Signal</keyword>
<feature type="compositionally biased region" description="Low complexity" evidence="4">
    <location>
        <begin position="862"/>
        <end position="906"/>
    </location>
</feature>
<dbReference type="PANTHER" id="PTHR46708">
    <property type="entry name" value="TENASCIN"/>
    <property type="match status" value="1"/>
</dbReference>
<keyword evidence="5" id="KW-0472">Membrane</keyword>
<evidence type="ECO:0000313" key="8">
    <source>
        <dbReference type="EMBL" id="PLS30718.1"/>
    </source>
</evidence>
<keyword evidence="2" id="KW-0378">Hydrolase</keyword>
<feature type="domain" description="Fibronectin type-III" evidence="7">
    <location>
        <begin position="642"/>
        <end position="738"/>
    </location>
</feature>